<dbReference type="GO" id="GO:0004640">
    <property type="term" value="F:phosphoribosylanthranilate isomerase activity"/>
    <property type="evidence" value="ECO:0007669"/>
    <property type="project" value="TreeGrafter"/>
</dbReference>
<dbReference type="HAMAP" id="MF_00134_B">
    <property type="entry name" value="IGPS_B"/>
    <property type="match status" value="1"/>
</dbReference>
<dbReference type="RefSeq" id="WP_090205778.1">
    <property type="nucleotide sequence ID" value="NZ_FOZM01000001.1"/>
</dbReference>
<evidence type="ECO:0000256" key="2">
    <source>
        <dbReference type="ARBA" id="ARBA00004696"/>
    </source>
</evidence>
<keyword evidence="9 10" id="KW-0456">Lyase</keyword>
<reference evidence="12 13" key="1">
    <citation type="submission" date="2016-10" db="EMBL/GenBank/DDBJ databases">
        <authorList>
            <person name="de Groot N.N."/>
        </authorList>
    </citation>
    <scope>NUCLEOTIDE SEQUENCE [LARGE SCALE GENOMIC DNA]</scope>
    <source>
        <strain evidence="12 13">DSM 29433</strain>
    </source>
</reference>
<accession>A0A1I6MA92</accession>
<dbReference type="GO" id="GO:0004425">
    <property type="term" value="F:indole-3-glycerol-phosphate synthase activity"/>
    <property type="evidence" value="ECO:0007669"/>
    <property type="project" value="UniProtKB-UniRule"/>
</dbReference>
<dbReference type="InterPro" id="IPR013798">
    <property type="entry name" value="Indole-3-glycerol_P_synth_dom"/>
</dbReference>
<dbReference type="NCBIfam" id="NF001370">
    <property type="entry name" value="PRK00278.1-2"/>
    <property type="match status" value="1"/>
</dbReference>
<evidence type="ECO:0000313" key="13">
    <source>
        <dbReference type="Proteomes" id="UP000198926"/>
    </source>
</evidence>
<keyword evidence="13" id="KW-1185">Reference proteome</keyword>
<keyword evidence="5 10" id="KW-0028">Amino-acid biosynthesis</keyword>
<protein>
    <recommendedName>
        <fullName evidence="4 10">Indole-3-glycerol phosphate synthase</fullName>
        <shortName evidence="10">IGPS</shortName>
        <ecNumber evidence="3 10">4.1.1.48</ecNumber>
    </recommendedName>
</protein>
<dbReference type="EC" id="4.1.1.48" evidence="3 10"/>
<dbReference type="OrthoDB" id="9804217at2"/>
<keyword evidence="8 10" id="KW-0057">Aromatic amino acid biosynthesis</keyword>
<feature type="domain" description="Indole-3-glycerol phosphate synthase" evidence="11">
    <location>
        <begin position="5"/>
        <end position="259"/>
    </location>
</feature>
<comment type="pathway">
    <text evidence="2 10">Amino-acid biosynthesis; L-tryptophan biosynthesis; L-tryptophan from chorismate: step 4/5.</text>
</comment>
<evidence type="ECO:0000256" key="8">
    <source>
        <dbReference type="ARBA" id="ARBA00023141"/>
    </source>
</evidence>
<dbReference type="PANTHER" id="PTHR22854">
    <property type="entry name" value="TRYPTOPHAN BIOSYNTHESIS PROTEIN"/>
    <property type="match status" value="1"/>
</dbReference>
<dbReference type="PANTHER" id="PTHR22854:SF2">
    <property type="entry name" value="INDOLE-3-GLYCEROL-PHOSPHATE SYNTHASE"/>
    <property type="match status" value="1"/>
</dbReference>
<name>A0A1I6MA92_9RHOB</name>
<dbReference type="InterPro" id="IPR001468">
    <property type="entry name" value="Indole-3-GlycerolPSynthase_CS"/>
</dbReference>
<evidence type="ECO:0000259" key="11">
    <source>
        <dbReference type="Pfam" id="PF00218"/>
    </source>
</evidence>
<dbReference type="STRING" id="1123755.SAMN05444714_1448"/>
<dbReference type="Pfam" id="PF00218">
    <property type="entry name" value="IGPS"/>
    <property type="match status" value="1"/>
</dbReference>
<dbReference type="InterPro" id="IPR013785">
    <property type="entry name" value="Aldolase_TIM"/>
</dbReference>
<dbReference type="NCBIfam" id="NF001373">
    <property type="entry name" value="PRK00278.1-6"/>
    <property type="match status" value="1"/>
</dbReference>
<dbReference type="PROSITE" id="PS00614">
    <property type="entry name" value="IGPS"/>
    <property type="match status" value="1"/>
</dbReference>
<evidence type="ECO:0000256" key="7">
    <source>
        <dbReference type="ARBA" id="ARBA00022822"/>
    </source>
</evidence>
<dbReference type="SUPFAM" id="SSF51366">
    <property type="entry name" value="Ribulose-phoshate binding barrel"/>
    <property type="match status" value="1"/>
</dbReference>
<dbReference type="InterPro" id="IPR011060">
    <property type="entry name" value="RibuloseP-bd_barrel"/>
</dbReference>
<dbReference type="Gene3D" id="3.20.20.70">
    <property type="entry name" value="Aldolase class I"/>
    <property type="match status" value="1"/>
</dbReference>
<evidence type="ECO:0000256" key="1">
    <source>
        <dbReference type="ARBA" id="ARBA00001633"/>
    </source>
</evidence>
<dbReference type="CDD" id="cd00331">
    <property type="entry name" value="IGPS"/>
    <property type="match status" value="1"/>
</dbReference>
<evidence type="ECO:0000256" key="5">
    <source>
        <dbReference type="ARBA" id="ARBA00022605"/>
    </source>
</evidence>
<evidence type="ECO:0000313" key="12">
    <source>
        <dbReference type="EMBL" id="SFS12636.1"/>
    </source>
</evidence>
<organism evidence="12 13">
    <name type="scientific">Yoonia litorea</name>
    <dbReference type="NCBI Taxonomy" id="1123755"/>
    <lineage>
        <taxon>Bacteria</taxon>
        <taxon>Pseudomonadati</taxon>
        <taxon>Pseudomonadota</taxon>
        <taxon>Alphaproteobacteria</taxon>
        <taxon>Rhodobacterales</taxon>
        <taxon>Paracoccaceae</taxon>
        <taxon>Yoonia</taxon>
    </lineage>
</organism>
<keyword evidence="6 10" id="KW-0210">Decarboxylase</keyword>
<dbReference type="AlphaFoldDB" id="A0A1I6MA92"/>
<dbReference type="GO" id="GO:0000162">
    <property type="term" value="P:L-tryptophan biosynthetic process"/>
    <property type="evidence" value="ECO:0007669"/>
    <property type="project" value="UniProtKB-UniRule"/>
</dbReference>
<dbReference type="InterPro" id="IPR045186">
    <property type="entry name" value="Indole-3-glycerol_P_synth"/>
</dbReference>
<comment type="catalytic activity">
    <reaction evidence="1 10">
        <text>1-(2-carboxyphenylamino)-1-deoxy-D-ribulose 5-phosphate + H(+) = (1S,2R)-1-C-(indol-3-yl)glycerol 3-phosphate + CO2 + H2O</text>
        <dbReference type="Rhea" id="RHEA:23476"/>
        <dbReference type="ChEBI" id="CHEBI:15377"/>
        <dbReference type="ChEBI" id="CHEBI:15378"/>
        <dbReference type="ChEBI" id="CHEBI:16526"/>
        <dbReference type="ChEBI" id="CHEBI:58613"/>
        <dbReference type="ChEBI" id="CHEBI:58866"/>
        <dbReference type="EC" id="4.1.1.48"/>
    </reaction>
</comment>
<comment type="similarity">
    <text evidence="10">Belongs to the TrpC family.</text>
</comment>
<evidence type="ECO:0000256" key="4">
    <source>
        <dbReference type="ARBA" id="ARBA00018080"/>
    </source>
</evidence>
<dbReference type="EMBL" id="FOZM01000001">
    <property type="protein sequence ID" value="SFS12636.1"/>
    <property type="molecule type" value="Genomic_DNA"/>
</dbReference>
<dbReference type="NCBIfam" id="NF001377">
    <property type="entry name" value="PRK00278.2-4"/>
    <property type="match status" value="1"/>
</dbReference>
<proteinExistence type="inferred from homology"/>
<dbReference type="UniPathway" id="UPA00035">
    <property type="reaction ID" value="UER00043"/>
</dbReference>
<dbReference type="FunFam" id="3.20.20.70:FF:000024">
    <property type="entry name" value="Indole-3-glycerol phosphate synthase"/>
    <property type="match status" value="1"/>
</dbReference>
<dbReference type="Proteomes" id="UP000198926">
    <property type="component" value="Unassembled WGS sequence"/>
</dbReference>
<evidence type="ECO:0000256" key="10">
    <source>
        <dbReference type="HAMAP-Rule" id="MF_00134"/>
    </source>
</evidence>
<sequence length="268" mass="29186">MSDILEKIKTYKLEEVAARKAAVPLSEVEARANDAPPVRGFAENLQRAAREGYGLIAEIKKASPSKGLIRSDFDPPALAKAYEDGGATCLSVLTDGPSFQGDDSYLTAARSAVSLPALRKDFMYDIYQVAEARALHADCILIILASVSDAQAQELEEAAFAWGMDVLLEVHNAEELERASHLKSPLMGINNRNLKTFETTLDTTRTLSKQVPVDRTIVCESGLNTPEELADMARYGARCFLIGESLMRQEDVAGATRELLANPARGVR</sequence>
<evidence type="ECO:0000256" key="6">
    <source>
        <dbReference type="ARBA" id="ARBA00022793"/>
    </source>
</evidence>
<evidence type="ECO:0000256" key="3">
    <source>
        <dbReference type="ARBA" id="ARBA00012362"/>
    </source>
</evidence>
<evidence type="ECO:0000256" key="9">
    <source>
        <dbReference type="ARBA" id="ARBA00023239"/>
    </source>
</evidence>
<keyword evidence="7 10" id="KW-0822">Tryptophan biosynthesis</keyword>
<gene>
    <name evidence="10" type="primary">trpC</name>
    <name evidence="12" type="ORF">SAMN05444714_1448</name>
</gene>